<organism evidence="2 3">
    <name type="scientific">Coleofasciculus chthonoplastes PCC 7420</name>
    <dbReference type="NCBI Taxonomy" id="118168"/>
    <lineage>
        <taxon>Bacteria</taxon>
        <taxon>Bacillati</taxon>
        <taxon>Cyanobacteriota</taxon>
        <taxon>Cyanophyceae</taxon>
        <taxon>Coleofasciculales</taxon>
        <taxon>Coleofasciculaceae</taxon>
        <taxon>Coleofasciculus</taxon>
    </lineage>
</organism>
<reference evidence="2 3" key="1">
    <citation type="submission" date="2008-07" db="EMBL/GenBank/DDBJ databases">
        <authorList>
            <person name="Tandeau de Marsac N."/>
            <person name="Ferriera S."/>
            <person name="Johnson J."/>
            <person name="Kravitz S."/>
            <person name="Beeson K."/>
            <person name="Sutton G."/>
            <person name="Rogers Y.-H."/>
            <person name="Friedman R."/>
            <person name="Frazier M."/>
            <person name="Venter J.C."/>
        </authorList>
    </citation>
    <scope>NUCLEOTIDE SEQUENCE [LARGE SCALE GENOMIC DNA]</scope>
    <source>
        <strain evidence="2 3">PCC 7420</strain>
    </source>
</reference>
<dbReference type="AlphaFoldDB" id="B4W287"/>
<dbReference type="eggNOG" id="ENOG5032VR9">
    <property type="taxonomic scope" value="Bacteria"/>
</dbReference>
<dbReference type="Proteomes" id="UP000003835">
    <property type="component" value="Unassembled WGS sequence"/>
</dbReference>
<protein>
    <recommendedName>
        <fullName evidence="1">DUF4168 domain-containing protein</fullName>
    </recommendedName>
</protein>
<accession>B4W287</accession>
<dbReference type="EMBL" id="DS989870">
    <property type="protein sequence ID" value="EDX71758.1"/>
    <property type="molecule type" value="Genomic_DNA"/>
</dbReference>
<dbReference type="InterPro" id="IPR025433">
    <property type="entry name" value="DUF4168"/>
</dbReference>
<sequence length="120" mass="13751">MDFSRAVYAQQAVTEAEVTNYARAVLAMEPLRQVAYNEIKKIVNGNIPDIQCHRSETINQLPSQEARKIANTYCNQALALVNNYLTPSRFNQITRLAEKDGNLRQRIQDALQRQQESSQR</sequence>
<feature type="domain" description="DUF4168" evidence="1">
    <location>
        <begin position="15"/>
        <end position="107"/>
    </location>
</feature>
<proteinExistence type="predicted"/>
<evidence type="ECO:0000259" key="1">
    <source>
        <dbReference type="Pfam" id="PF13767"/>
    </source>
</evidence>
<evidence type="ECO:0000313" key="2">
    <source>
        <dbReference type="EMBL" id="EDX71758.1"/>
    </source>
</evidence>
<dbReference type="STRING" id="118168.MC7420_2424"/>
<dbReference type="Pfam" id="PF13767">
    <property type="entry name" value="DUF4168"/>
    <property type="match status" value="1"/>
</dbReference>
<keyword evidence="3" id="KW-1185">Reference proteome</keyword>
<evidence type="ECO:0000313" key="3">
    <source>
        <dbReference type="Proteomes" id="UP000003835"/>
    </source>
</evidence>
<dbReference type="HOGENOM" id="CLU_123293_0_0_3"/>
<name>B4W287_9CYAN</name>
<gene>
    <name evidence="2" type="ORF">MC7420_2424</name>
</gene>